<dbReference type="InterPro" id="IPR049278">
    <property type="entry name" value="MS_channel_C"/>
</dbReference>
<name>A0ABZ0ILC1_9BACT</name>
<evidence type="ECO:0000256" key="7">
    <source>
        <dbReference type="SAM" id="Phobius"/>
    </source>
</evidence>
<evidence type="ECO:0000313" key="10">
    <source>
        <dbReference type="EMBL" id="WOK05321.1"/>
    </source>
</evidence>
<accession>A0ABZ0ILC1</accession>
<feature type="transmembrane region" description="Helical" evidence="7">
    <location>
        <begin position="296"/>
        <end position="317"/>
    </location>
</feature>
<dbReference type="InterPro" id="IPR010920">
    <property type="entry name" value="LSM_dom_sf"/>
</dbReference>
<dbReference type="PANTHER" id="PTHR30221:SF18">
    <property type="entry name" value="SLL0590 PROTEIN"/>
    <property type="match status" value="1"/>
</dbReference>
<reference evidence="10 11" key="1">
    <citation type="journal article" date="2023" name="Microbiol. Resour. Announc.">
        <title>Complete Genome Sequence of Imperialibacter roseus strain P4T.</title>
        <authorList>
            <person name="Tizabi D.R."/>
            <person name="Bachvaroff T."/>
            <person name="Hill R.T."/>
        </authorList>
    </citation>
    <scope>NUCLEOTIDE SEQUENCE [LARGE SCALE GENOMIC DNA]</scope>
    <source>
        <strain evidence="10 11">P4T</strain>
    </source>
</reference>
<dbReference type="PROSITE" id="PS51257">
    <property type="entry name" value="PROKAR_LIPOPROTEIN"/>
    <property type="match status" value="1"/>
</dbReference>
<proteinExistence type="inferred from homology"/>
<dbReference type="SUPFAM" id="SSF82689">
    <property type="entry name" value="Mechanosensitive channel protein MscS (YggB), C-terminal domain"/>
    <property type="match status" value="1"/>
</dbReference>
<evidence type="ECO:0000313" key="11">
    <source>
        <dbReference type="Proteomes" id="UP001302349"/>
    </source>
</evidence>
<dbReference type="InterPro" id="IPR006685">
    <property type="entry name" value="MscS_channel_2nd"/>
</dbReference>
<keyword evidence="4 7" id="KW-0812">Transmembrane</keyword>
<feature type="transmembrane region" description="Helical" evidence="7">
    <location>
        <begin position="337"/>
        <end position="358"/>
    </location>
</feature>
<dbReference type="InterPro" id="IPR023408">
    <property type="entry name" value="MscS_beta-dom_sf"/>
</dbReference>
<evidence type="ECO:0000256" key="6">
    <source>
        <dbReference type="ARBA" id="ARBA00023136"/>
    </source>
</evidence>
<feature type="transmembrane region" description="Helical" evidence="7">
    <location>
        <begin position="423"/>
        <end position="450"/>
    </location>
</feature>
<evidence type="ECO:0000256" key="2">
    <source>
        <dbReference type="ARBA" id="ARBA00008017"/>
    </source>
</evidence>
<dbReference type="InterPro" id="IPR045275">
    <property type="entry name" value="MscS_archaea/bacteria_type"/>
</dbReference>
<keyword evidence="6 7" id="KW-0472">Membrane</keyword>
<dbReference type="Pfam" id="PF00924">
    <property type="entry name" value="MS_channel_2nd"/>
    <property type="match status" value="1"/>
</dbReference>
<keyword evidence="5 7" id="KW-1133">Transmembrane helix</keyword>
<comment type="similarity">
    <text evidence="2">Belongs to the MscS (TC 1.A.23) family.</text>
</comment>
<evidence type="ECO:0000259" key="8">
    <source>
        <dbReference type="Pfam" id="PF00924"/>
    </source>
</evidence>
<evidence type="ECO:0000259" key="9">
    <source>
        <dbReference type="Pfam" id="PF21082"/>
    </source>
</evidence>
<evidence type="ECO:0000256" key="5">
    <source>
        <dbReference type="ARBA" id="ARBA00022989"/>
    </source>
</evidence>
<gene>
    <name evidence="10" type="ORF">RT717_19765</name>
</gene>
<feature type="transmembrane region" description="Helical" evidence="7">
    <location>
        <begin position="387"/>
        <end position="411"/>
    </location>
</feature>
<protein>
    <submittedName>
        <fullName evidence="10">Mechanosensitive ion channel</fullName>
    </submittedName>
</protein>
<evidence type="ECO:0000256" key="3">
    <source>
        <dbReference type="ARBA" id="ARBA00022475"/>
    </source>
</evidence>
<dbReference type="PANTHER" id="PTHR30221">
    <property type="entry name" value="SMALL-CONDUCTANCE MECHANOSENSITIVE CHANNEL"/>
    <property type="match status" value="1"/>
</dbReference>
<feature type="domain" description="Mechanosensitive ion channel MscS C-terminal" evidence="9">
    <location>
        <begin position="514"/>
        <end position="595"/>
    </location>
</feature>
<dbReference type="Gene3D" id="2.30.30.60">
    <property type="match status" value="1"/>
</dbReference>
<dbReference type="Pfam" id="PF21082">
    <property type="entry name" value="MS_channel_3rd"/>
    <property type="match status" value="1"/>
</dbReference>
<sequence>MKLKVLSLLIGIGSCFAGQAKQADSLVIKSDSLEQARKAQHISDSIANQLEEYSNLVRRSEQKRIDDSVKKAELLQQITLLKENDKLKQADLLRQVKNIEIQDSTRKAEQLKRINQLKETAVGYPVTPFGDTLFMVFTKLGPVMPKERAANITKKIEVLYQDDSFKPDSLQVILNESTADITFGEMILMSVTDTDALWVGQDKKALATAHAAAISKSIEAERDANSWKNILLRAALTMLIIAGTYGLIYLLNRLFRKLNLLIIVKKDSIFHGIKFRDYEILPPKRELDLTLRISTILKWAVFGLLMYISLPLLFSVFPFTRGWAATLFGWVWQPTKGILVSFFSYLPNVFSIAIIYLATHYAIKFIKFVAQEIAAERLKFTGFYADWAMPTFNIVKVLLYAFMFVVIFPYLPGSDSKIFQGVSVFLGILFSLGSSTAIANAVAGLVITYMRPFKVGDRVKIDDIVGDVVEKSLLVTRIRTPKNEDITVPNASILGGKTVNYSTSSKELGLVLHTTVTIGYDVPWRQVHELLIAAAVATEGINDKPTPFILQTSLDDYYVSYQLNAYTSEPNKMPRTYSDLHQNIQDKFNESGVEILSPHYRALRDGNMVTIPASYLPKDYQAPVFNVSSHQSGSPTKKD</sequence>
<dbReference type="EMBL" id="CP136051">
    <property type="protein sequence ID" value="WOK05321.1"/>
    <property type="molecule type" value="Genomic_DNA"/>
</dbReference>
<evidence type="ECO:0000256" key="1">
    <source>
        <dbReference type="ARBA" id="ARBA00004651"/>
    </source>
</evidence>
<comment type="subcellular location">
    <subcellularLocation>
        <location evidence="1">Cell membrane</location>
        <topology evidence="1">Multi-pass membrane protein</topology>
    </subcellularLocation>
</comment>
<dbReference type="Proteomes" id="UP001302349">
    <property type="component" value="Chromosome"/>
</dbReference>
<dbReference type="SUPFAM" id="SSF50182">
    <property type="entry name" value="Sm-like ribonucleoproteins"/>
    <property type="match status" value="1"/>
</dbReference>
<feature type="transmembrane region" description="Helical" evidence="7">
    <location>
        <begin position="230"/>
        <end position="251"/>
    </location>
</feature>
<keyword evidence="11" id="KW-1185">Reference proteome</keyword>
<dbReference type="InterPro" id="IPR011066">
    <property type="entry name" value="MscS_channel_C_sf"/>
</dbReference>
<dbReference type="RefSeq" id="WP_317488080.1">
    <property type="nucleotide sequence ID" value="NZ_CP136051.1"/>
</dbReference>
<evidence type="ECO:0000256" key="4">
    <source>
        <dbReference type="ARBA" id="ARBA00022692"/>
    </source>
</evidence>
<organism evidence="10 11">
    <name type="scientific">Imperialibacter roseus</name>
    <dbReference type="NCBI Taxonomy" id="1324217"/>
    <lineage>
        <taxon>Bacteria</taxon>
        <taxon>Pseudomonadati</taxon>
        <taxon>Bacteroidota</taxon>
        <taxon>Cytophagia</taxon>
        <taxon>Cytophagales</taxon>
        <taxon>Flammeovirgaceae</taxon>
        <taxon>Imperialibacter</taxon>
    </lineage>
</organism>
<feature type="domain" description="Mechanosensitive ion channel MscS" evidence="8">
    <location>
        <begin position="437"/>
        <end position="502"/>
    </location>
</feature>
<keyword evidence="3" id="KW-1003">Cell membrane</keyword>
<dbReference type="Gene3D" id="3.30.70.100">
    <property type="match status" value="1"/>
</dbReference>